<dbReference type="RefSeq" id="WP_156329146.1">
    <property type="nucleotide sequence ID" value="NZ_CACRSW010000026.1"/>
</dbReference>
<feature type="transmembrane region" description="Helical" evidence="1">
    <location>
        <begin position="51"/>
        <end position="68"/>
    </location>
</feature>
<organism evidence="2">
    <name type="scientific">Anaerococcus vaginalis</name>
    <dbReference type="NCBI Taxonomy" id="33037"/>
    <lineage>
        <taxon>Bacteria</taxon>
        <taxon>Bacillati</taxon>
        <taxon>Bacillota</taxon>
        <taxon>Tissierellia</taxon>
        <taxon>Tissierellales</taxon>
        <taxon>Peptoniphilaceae</taxon>
        <taxon>Anaerococcus</taxon>
    </lineage>
</organism>
<evidence type="ECO:0000256" key="1">
    <source>
        <dbReference type="SAM" id="Phobius"/>
    </source>
</evidence>
<proteinExistence type="predicted"/>
<evidence type="ECO:0008006" key="3">
    <source>
        <dbReference type="Google" id="ProtNLM"/>
    </source>
</evidence>
<accession>A0A6N2TFL0</accession>
<reference evidence="2" key="1">
    <citation type="submission" date="2019-11" db="EMBL/GenBank/DDBJ databases">
        <authorList>
            <person name="Feng L."/>
        </authorList>
    </citation>
    <scope>NUCLEOTIDE SEQUENCE</scope>
    <source>
        <strain evidence="2">AvaginalisLFYP127</strain>
    </source>
</reference>
<dbReference type="AlphaFoldDB" id="A0A6N2TFL0"/>
<keyword evidence="1" id="KW-0472">Membrane</keyword>
<sequence length="69" mass="8157">MKLFKIISLILAIGFIFFGFNIYFKKKYNLINNFEKDYKNGLKDENYAKKVGLIELTLGISFFILFFSL</sequence>
<feature type="transmembrane region" description="Helical" evidence="1">
    <location>
        <begin position="6"/>
        <end position="24"/>
    </location>
</feature>
<keyword evidence="1" id="KW-0812">Transmembrane</keyword>
<name>A0A6N2TFL0_9FIRM</name>
<gene>
    <name evidence="2" type="ORF">AVLFYP127_00617</name>
</gene>
<evidence type="ECO:0000313" key="2">
    <source>
        <dbReference type="EMBL" id="VYT04367.1"/>
    </source>
</evidence>
<keyword evidence="1" id="KW-1133">Transmembrane helix</keyword>
<protein>
    <recommendedName>
        <fullName evidence="3">DUF3784 domain-containing protein</fullName>
    </recommendedName>
</protein>
<dbReference type="EMBL" id="CACRSW010000026">
    <property type="protein sequence ID" value="VYT04367.1"/>
    <property type="molecule type" value="Genomic_DNA"/>
</dbReference>